<organism evidence="3 4">
    <name type="scientific">Chroococcidiopsis cubana SAG 39.79</name>
    <dbReference type="NCBI Taxonomy" id="388085"/>
    <lineage>
        <taxon>Bacteria</taxon>
        <taxon>Bacillati</taxon>
        <taxon>Cyanobacteriota</taxon>
        <taxon>Cyanophyceae</taxon>
        <taxon>Chroococcidiopsidales</taxon>
        <taxon>Chroococcidiopsidaceae</taxon>
        <taxon>Chroococcidiopsis</taxon>
    </lineage>
</organism>
<gene>
    <name evidence="3" type="ORF">DSM107010_50740</name>
</gene>
<dbReference type="SUPFAM" id="SSF75304">
    <property type="entry name" value="Amidase signature (AS) enzymes"/>
    <property type="match status" value="1"/>
</dbReference>
<dbReference type="InterPro" id="IPR023631">
    <property type="entry name" value="Amidase_dom"/>
</dbReference>
<protein>
    <submittedName>
        <fullName evidence="3">Amidase</fullName>
    </submittedName>
</protein>
<dbReference type="Gene3D" id="3.90.1300.10">
    <property type="entry name" value="Amidase signature (AS) domain"/>
    <property type="match status" value="1"/>
</dbReference>
<comment type="similarity">
    <text evidence="1">Belongs to the amidase family.</text>
</comment>
<feature type="domain" description="Amidase" evidence="2">
    <location>
        <begin position="25"/>
        <end position="446"/>
    </location>
</feature>
<dbReference type="GO" id="GO:0003824">
    <property type="term" value="F:catalytic activity"/>
    <property type="evidence" value="ECO:0007669"/>
    <property type="project" value="InterPro"/>
</dbReference>
<accession>A0AB37UDH6</accession>
<dbReference type="InterPro" id="IPR000120">
    <property type="entry name" value="Amidase"/>
</dbReference>
<comment type="caution">
    <text evidence="3">The sequence shown here is derived from an EMBL/GenBank/DDBJ whole genome shotgun (WGS) entry which is preliminary data.</text>
</comment>
<keyword evidence="4" id="KW-1185">Reference proteome</keyword>
<dbReference type="EMBL" id="RSCK01000062">
    <property type="protein sequence ID" value="RUT07395.1"/>
    <property type="molecule type" value="Genomic_DNA"/>
</dbReference>
<name>A0AB37UDH6_9CYAN</name>
<sequence length="466" mass="51195">MDDLAYLSSIELIQHYRNRSLSPVEVARFLLDRIARYNPKINAFRLIDAATTLAMAEASEQRWAKGEPCGLLDGVPISIKDLVATKGWSTLRGSQAIDPNQEWSVDAPVTARLREHGAVFIGKTNTPESGHKVVTQSSLTGITRNPWDLEKTPGGSSGGAAAALASGIGSLAVGTDGAGSIRIPAAFCNVFGLKPTWGRVPVYPVSTFGRMSTIGPMARTVRDAALMYNAITQPDDRDCFALPYDDRNYLDGIVDGVRDLRIAFSPDLGQPCRVDLEVSEIVAKAAQSFELLGARVETVNLNWPFDLMKMFLPIWYASYANFLRLYTPEQIQLMDAGLLAIAIEGHSLSLLDYFAAMNQKGIICTQLQELFDRYDLLITPTMPIPAFDAGQLRPKDYADDWSWVPFTYLFNLTEQPAASVPCGFTTAGLPIGMQIAGPLYSDALVLRASRSFEQAHPFYEQRNIQI</sequence>
<reference evidence="3 4" key="1">
    <citation type="journal article" date="2019" name="Genome Biol. Evol.">
        <title>Day and night: Metabolic profiles and evolutionary relationships of six axenic non-marine cyanobacteria.</title>
        <authorList>
            <person name="Will S.E."/>
            <person name="Henke P."/>
            <person name="Boedeker C."/>
            <person name="Huang S."/>
            <person name="Brinkmann H."/>
            <person name="Rohde M."/>
            <person name="Jarek M."/>
            <person name="Friedl T."/>
            <person name="Seufert S."/>
            <person name="Schumacher M."/>
            <person name="Overmann J."/>
            <person name="Neumann-Schaal M."/>
            <person name="Petersen J."/>
        </authorList>
    </citation>
    <scope>NUCLEOTIDE SEQUENCE [LARGE SCALE GENOMIC DNA]</scope>
    <source>
        <strain evidence="3 4">SAG 39.79</strain>
    </source>
</reference>
<evidence type="ECO:0000313" key="4">
    <source>
        <dbReference type="Proteomes" id="UP000282574"/>
    </source>
</evidence>
<dbReference type="InterPro" id="IPR036928">
    <property type="entry name" value="AS_sf"/>
</dbReference>
<dbReference type="PANTHER" id="PTHR11895">
    <property type="entry name" value="TRANSAMIDASE"/>
    <property type="match status" value="1"/>
</dbReference>
<proteinExistence type="inferred from homology"/>
<dbReference type="Proteomes" id="UP000282574">
    <property type="component" value="Unassembled WGS sequence"/>
</dbReference>
<dbReference type="Pfam" id="PF01425">
    <property type="entry name" value="Amidase"/>
    <property type="match status" value="1"/>
</dbReference>
<evidence type="ECO:0000313" key="3">
    <source>
        <dbReference type="EMBL" id="RUT07395.1"/>
    </source>
</evidence>
<dbReference type="InterPro" id="IPR020556">
    <property type="entry name" value="Amidase_CS"/>
</dbReference>
<dbReference type="NCBIfam" id="NF004815">
    <property type="entry name" value="PRK06169.1"/>
    <property type="match status" value="1"/>
</dbReference>
<dbReference type="RefSeq" id="WP_127024259.1">
    <property type="nucleotide sequence ID" value="NZ_JAVKZF010000001.1"/>
</dbReference>
<evidence type="ECO:0000259" key="2">
    <source>
        <dbReference type="Pfam" id="PF01425"/>
    </source>
</evidence>
<dbReference type="AlphaFoldDB" id="A0AB37UDH6"/>
<evidence type="ECO:0000256" key="1">
    <source>
        <dbReference type="ARBA" id="ARBA00009199"/>
    </source>
</evidence>
<dbReference type="PROSITE" id="PS00571">
    <property type="entry name" value="AMIDASES"/>
    <property type="match status" value="1"/>
</dbReference>
<dbReference type="PANTHER" id="PTHR11895:SF7">
    <property type="entry name" value="GLUTAMYL-TRNA(GLN) AMIDOTRANSFERASE SUBUNIT A, MITOCHONDRIAL"/>
    <property type="match status" value="1"/>
</dbReference>